<gene>
    <name evidence="2" type="ORF">I5L03_12785</name>
</gene>
<keyword evidence="3" id="KW-1185">Reference proteome</keyword>
<proteinExistence type="predicted"/>
<sequence length="123" mass="13357">MVTELAPGETLFAKIEFWPSDPEAMQRAVESMPELAGVMTGDHPDSHPLMHKTPTIDYGYIAEGELVLILDDEEITLRQGDMMVQGGANHTWENRTDTKAVLVGVLVGVANEPIDGEPAAAEQ</sequence>
<dbReference type="Gene3D" id="2.60.120.10">
    <property type="entry name" value="Jelly Rolls"/>
    <property type="match status" value="1"/>
</dbReference>
<name>A0ABS0N6R6_9SPHN</name>
<dbReference type="InterPro" id="IPR013096">
    <property type="entry name" value="Cupin_2"/>
</dbReference>
<evidence type="ECO:0000313" key="2">
    <source>
        <dbReference type="EMBL" id="MBH5323458.1"/>
    </source>
</evidence>
<dbReference type="EMBL" id="JAEANY010000004">
    <property type="protein sequence ID" value="MBH5323458.1"/>
    <property type="molecule type" value="Genomic_DNA"/>
</dbReference>
<organism evidence="2 3">
    <name type="scientific">Aurantiacibacter sediminis</name>
    <dbReference type="NCBI Taxonomy" id="2793064"/>
    <lineage>
        <taxon>Bacteria</taxon>
        <taxon>Pseudomonadati</taxon>
        <taxon>Pseudomonadota</taxon>
        <taxon>Alphaproteobacteria</taxon>
        <taxon>Sphingomonadales</taxon>
        <taxon>Erythrobacteraceae</taxon>
        <taxon>Aurantiacibacter</taxon>
    </lineage>
</organism>
<evidence type="ECO:0000259" key="1">
    <source>
        <dbReference type="Pfam" id="PF07883"/>
    </source>
</evidence>
<dbReference type="PANTHER" id="PTHR36156">
    <property type="entry name" value="SLR2101 PROTEIN"/>
    <property type="match status" value="1"/>
</dbReference>
<dbReference type="PANTHER" id="PTHR36156:SF2">
    <property type="entry name" value="CUPIN TYPE-2 DOMAIN-CONTAINING PROTEIN"/>
    <property type="match status" value="1"/>
</dbReference>
<dbReference type="InterPro" id="IPR014710">
    <property type="entry name" value="RmlC-like_jellyroll"/>
</dbReference>
<dbReference type="SUPFAM" id="SSF51182">
    <property type="entry name" value="RmlC-like cupins"/>
    <property type="match status" value="1"/>
</dbReference>
<dbReference type="RefSeq" id="WP_234035246.1">
    <property type="nucleotide sequence ID" value="NZ_CAWPTA010000009.1"/>
</dbReference>
<dbReference type="Proteomes" id="UP000602442">
    <property type="component" value="Unassembled WGS sequence"/>
</dbReference>
<dbReference type="Pfam" id="PF07883">
    <property type="entry name" value="Cupin_2"/>
    <property type="match status" value="1"/>
</dbReference>
<dbReference type="InterPro" id="IPR011051">
    <property type="entry name" value="RmlC_Cupin_sf"/>
</dbReference>
<accession>A0ABS0N6R6</accession>
<protein>
    <submittedName>
        <fullName evidence="2">Cupin domain-containing protein</fullName>
    </submittedName>
</protein>
<dbReference type="InterPro" id="IPR047142">
    <property type="entry name" value="OryJ/VirC-like"/>
</dbReference>
<evidence type="ECO:0000313" key="3">
    <source>
        <dbReference type="Proteomes" id="UP000602442"/>
    </source>
</evidence>
<comment type="caution">
    <text evidence="2">The sequence shown here is derived from an EMBL/GenBank/DDBJ whole genome shotgun (WGS) entry which is preliminary data.</text>
</comment>
<feature type="domain" description="Cupin type-2" evidence="1">
    <location>
        <begin position="48"/>
        <end position="103"/>
    </location>
</feature>
<reference evidence="2 3" key="1">
    <citation type="submission" date="2020-11" db="EMBL/GenBank/DDBJ databases">
        <title>Erythrobacter sediminis sp. nov., a marine bacterium from a tidal flat of Garorim Bay.</title>
        <authorList>
            <person name="Kim D."/>
            <person name="Yoo Y."/>
            <person name="Kim J.-J."/>
        </authorList>
    </citation>
    <scope>NUCLEOTIDE SEQUENCE [LARGE SCALE GENOMIC DNA]</scope>
    <source>
        <strain evidence="2 3">JGD-13</strain>
    </source>
</reference>